<dbReference type="GO" id="GO:0004519">
    <property type="term" value="F:endonuclease activity"/>
    <property type="evidence" value="ECO:0007669"/>
    <property type="project" value="UniProtKB-KW"/>
</dbReference>
<name>A0A4P7VNN0_9BACT</name>
<protein>
    <submittedName>
        <fullName evidence="1">Restriction endonuclease</fullName>
    </submittedName>
</protein>
<dbReference type="Pfam" id="PF09665">
    <property type="entry name" value="RE_Alw26IDE"/>
    <property type="match status" value="1"/>
</dbReference>
<dbReference type="KEGG" id="mgod:E7746_05930"/>
<dbReference type="Proteomes" id="UP000297031">
    <property type="component" value="Chromosome"/>
</dbReference>
<dbReference type="RefSeq" id="WP_136410186.1">
    <property type="nucleotide sequence ID" value="NZ_CP039393.1"/>
</dbReference>
<keyword evidence="1" id="KW-0378">Hydrolase</keyword>
<proteinExistence type="predicted"/>
<keyword evidence="2" id="KW-1185">Reference proteome</keyword>
<dbReference type="EMBL" id="CP039393">
    <property type="protein sequence ID" value="QCD35465.1"/>
    <property type="molecule type" value="Genomic_DNA"/>
</dbReference>
<reference evidence="1 2" key="1">
    <citation type="submission" date="2019-02" db="EMBL/GenBank/DDBJ databases">
        <title>Isolation and identification of novel species under the genus Muribaculum.</title>
        <authorList>
            <person name="Miyake S."/>
            <person name="Ding Y."/>
            <person name="Low A."/>
            <person name="Soh M."/>
            <person name="Seedorf H."/>
        </authorList>
    </citation>
    <scope>NUCLEOTIDE SEQUENCE [LARGE SCALE GENOMIC DNA]</scope>
    <source>
        <strain evidence="1 2">TLL-A4</strain>
    </source>
</reference>
<keyword evidence="1" id="KW-0540">Nuclease</keyword>
<dbReference type="OrthoDB" id="7051980at2"/>
<dbReference type="AlphaFoldDB" id="A0A4P7VNN0"/>
<sequence length="491" mass="56641">MVKKLRGEVQYHPNYEKYVEFIVNHPNYAGLFYERDDNGRVKWVVAGKSPKGQLRQSWWDNQCKIHNIPIQKGCYAKLARLIHPTGIHICQCCGEGRSIFYEYPAKTTVGILNKILGCNIDKDNDEERAQNTIREIIEQWCDSMEKAKAIAAAFGLRTPKDKDDLIELIYSEMVDKESSRFSPGVMCNPPDRFNGFHSYALCCRTKFDTGRHSENMMTYGQDRRAYEDWSDGDYNLANRLMGEFRKQPPMACPVCGNTEKMSADHIGPISLGFCHSRNFAPMCSGCNSSKNNRFTKSDVDELIKIEESGEQVISWHSKAIWDAVKHTIKNDIDAKFASSVMAKCHQNVLNILSIIYKKTGTEFLMRYLHPEYSLVDYRYLLHLENLKIISTPLDSKNKRKNQERYVRIAFDSLEEFSSKKNRKNYFLIDEDSKELDPIIASIALREYDKADKLLRQLIQSVSNSILEKETHERFFGYGEIDSPFSIAAEPE</sequence>
<accession>A0A4P7VNN0</accession>
<dbReference type="InterPro" id="IPR014328">
    <property type="entry name" value="Restrct_endonuc_II_Alw26I"/>
</dbReference>
<dbReference type="REBASE" id="310263">
    <property type="entry name" value="MspA4ORF5935P"/>
</dbReference>
<organism evidence="1 2">
    <name type="scientific">Muribaculum gordoncarteri</name>
    <dbReference type="NCBI Taxonomy" id="2530390"/>
    <lineage>
        <taxon>Bacteria</taxon>
        <taxon>Pseudomonadati</taxon>
        <taxon>Bacteroidota</taxon>
        <taxon>Bacteroidia</taxon>
        <taxon>Bacteroidales</taxon>
        <taxon>Muribaculaceae</taxon>
        <taxon>Muribaculum</taxon>
    </lineage>
</organism>
<evidence type="ECO:0000313" key="2">
    <source>
        <dbReference type="Proteomes" id="UP000297031"/>
    </source>
</evidence>
<dbReference type="Gene3D" id="1.10.30.50">
    <property type="match status" value="1"/>
</dbReference>
<keyword evidence="1" id="KW-0255">Endonuclease</keyword>
<gene>
    <name evidence="1" type="ORF">E7746_05930</name>
</gene>
<evidence type="ECO:0000313" key="1">
    <source>
        <dbReference type="EMBL" id="QCD35465.1"/>
    </source>
</evidence>